<comment type="caution">
    <text evidence="1">The sequence shown here is derived from an EMBL/GenBank/DDBJ whole genome shotgun (WGS) entry which is preliminary data.</text>
</comment>
<gene>
    <name evidence="1" type="ORF">CHS0354_035160</name>
</gene>
<dbReference type="AlphaFoldDB" id="A0AAE0TFY8"/>
<reference evidence="1" key="3">
    <citation type="submission" date="2023-05" db="EMBL/GenBank/DDBJ databases">
        <authorList>
            <person name="Smith C.H."/>
        </authorList>
    </citation>
    <scope>NUCLEOTIDE SEQUENCE</scope>
    <source>
        <strain evidence="1">CHS0354</strain>
        <tissue evidence="1">Mantle</tissue>
    </source>
</reference>
<dbReference type="EMBL" id="JAEAOA010002066">
    <property type="protein sequence ID" value="KAK3609220.1"/>
    <property type="molecule type" value="Genomic_DNA"/>
</dbReference>
<evidence type="ECO:0000313" key="2">
    <source>
        <dbReference type="Proteomes" id="UP001195483"/>
    </source>
</evidence>
<proteinExistence type="predicted"/>
<evidence type="ECO:0000313" key="1">
    <source>
        <dbReference type="EMBL" id="KAK3609220.1"/>
    </source>
</evidence>
<accession>A0AAE0TFY8</accession>
<reference evidence="1" key="2">
    <citation type="journal article" date="2021" name="Genome Biol. Evol.">
        <title>Developing a high-quality reference genome for a parasitic bivalve with doubly uniparental inheritance (Bivalvia: Unionida).</title>
        <authorList>
            <person name="Smith C.H."/>
        </authorList>
    </citation>
    <scope>NUCLEOTIDE SEQUENCE</scope>
    <source>
        <strain evidence="1">CHS0354</strain>
        <tissue evidence="1">Mantle</tissue>
    </source>
</reference>
<protein>
    <submittedName>
        <fullName evidence="1">Uncharacterized protein</fullName>
    </submittedName>
</protein>
<sequence length="129" mass="15040">MLRKIKRNLHHGLLSLCYCIFGRIFFGIKHSSMNDCWLSLEGTHQLFSDWHGEQRIHLFKLPIKMFRTIPKETSQGALILGQKVPQKNTLYIQGATDSGKSYWVKSLMPLKELTHYFSNEVVITLFDKN</sequence>
<dbReference type="Proteomes" id="UP001195483">
    <property type="component" value="Unassembled WGS sequence"/>
</dbReference>
<name>A0AAE0TFY8_9BIVA</name>
<reference evidence="1" key="1">
    <citation type="journal article" date="2021" name="Genome Biol. Evol.">
        <title>A High-Quality Reference Genome for a Parasitic Bivalve with Doubly Uniparental Inheritance (Bivalvia: Unionida).</title>
        <authorList>
            <person name="Smith C.H."/>
        </authorList>
    </citation>
    <scope>NUCLEOTIDE SEQUENCE</scope>
    <source>
        <strain evidence="1">CHS0354</strain>
    </source>
</reference>
<organism evidence="1 2">
    <name type="scientific">Potamilus streckersoni</name>
    <dbReference type="NCBI Taxonomy" id="2493646"/>
    <lineage>
        <taxon>Eukaryota</taxon>
        <taxon>Metazoa</taxon>
        <taxon>Spiralia</taxon>
        <taxon>Lophotrochozoa</taxon>
        <taxon>Mollusca</taxon>
        <taxon>Bivalvia</taxon>
        <taxon>Autobranchia</taxon>
        <taxon>Heteroconchia</taxon>
        <taxon>Palaeoheterodonta</taxon>
        <taxon>Unionida</taxon>
        <taxon>Unionoidea</taxon>
        <taxon>Unionidae</taxon>
        <taxon>Ambleminae</taxon>
        <taxon>Lampsilini</taxon>
        <taxon>Potamilus</taxon>
    </lineage>
</organism>
<keyword evidence="2" id="KW-1185">Reference proteome</keyword>